<feature type="region of interest" description="Disordered" evidence="5">
    <location>
        <begin position="1"/>
        <end position="101"/>
    </location>
</feature>
<dbReference type="CDD" id="cd07042">
    <property type="entry name" value="STAS_SulP_like_sulfate_transporter"/>
    <property type="match status" value="1"/>
</dbReference>
<evidence type="ECO:0000256" key="1">
    <source>
        <dbReference type="ARBA" id="ARBA00004141"/>
    </source>
</evidence>
<evidence type="ECO:0000256" key="2">
    <source>
        <dbReference type="ARBA" id="ARBA00022692"/>
    </source>
</evidence>
<feature type="compositionally biased region" description="Acidic residues" evidence="5">
    <location>
        <begin position="856"/>
        <end position="874"/>
    </location>
</feature>
<evidence type="ECO:0000256" key="3">
    <source>
        <dbReference type="ARBA" id="ARBA00022989"/>
    </source>
</evidence>
<feature type="compositionally biased region" description="Basic and acidic residues" evidence="5">
    <location>
        <begin position="153"/>
        <end position="163"/>
    </location>
</feature>
<dbReference type="Proteomes" id="UP001175353">
    <property type="component" value="Unassembled WGS sequence"/>
</dbReference>
<dbReference type="InterPro" id="IPR036513">
    <property type="entry name" value="STAS_dom_sf"/>
</dbReference>
<dbReference type="EMBL" id="JAUJLE010000066">
    <property type="protein sequence ID" value="KAK0991504.1"/>
    <property type="molecule type" value="Genomic_DNA"/>
</dbReference>
<evidence type="ECO:0000259" key="7">
    <source>
        <dbReference type="PROSITE" id="PS50801"/>
    </source>
</evidence>
<dbReference type="InterPro" id="IPR011547">
    <property type="entry name" value="SLC26A/SulP_dom"/>
</dbReference>
<dbReference type="Pfam" id="PF01740">
    <property type="entry name" value="STAS"/>
    <property type="match status" value="1"/>
</dbReference>
<feature type="compositionally biased region" description="Gly residues" evidence="5">
    <location>
        <begin position="892"/>
        <end position="906"/>
    </location>
</feature>
<dbReference type="GO" id="GO:0055085">
    <property type="term" value="P:transmembrane transport"/>
    <property type="evidence" value="ECO:0007669"/>
    <property type="project" value="InterPro"/>
</dbReference>
<feature type="transmembrane region" description="Helical" evidence="6">
    <location>
        <begin position="324"/>
        <end position="344"/>
    </location>
</feature>
<dbReference type="PROSITE" id="PS50801">
    <property type="entry name" value="STAS"/>
    <property type="match status" value="1"/>
</dbReference>
<evidence type="ECO:0000313" key="8">
    <source>
        <dbReference type="EMBL" id="KAK0991504.1"/>
    </source>
</evidence>
<dbReference type="InterPro" id="IPR002645">
    <property type="entry name" value="STAS_dom"/>
</dbReference>
<keyword evidence="4 6" id="KW-0472">Membrane</keyword>
<feature type="compositionally biased region" description="Low complexity" evidence="5">
    <location>
        <begin position="14"/>
        <end position="32"/>
    </location>
</feature>
<evidence type="ECO:0000256" key="6">
    <source>
        <dbReference type="SAM" id="Phobius"/>
    </source>
</evidence>
<sequence length="922" mass="99125">MAANRDPNGSFLPTSSAQATARSSRQSSISIQHQPGIPSGLRHAHMPPSSPEDHYHAQTNGGHPDIEADGIHPVAQDGASVKSDEGATHAQGAIEEPPEAPDVRSKLLAFGQKYHLPGCGDPNCDHGQFSPRPRHQRDYARSYGSIASSEQSSRSDDGRRLDGDGTADEVDGSHTVRRYIEGAFGDSMTDGLLGHLSRKSTTHSQANRHGARHERLMYILYYLPITRWLPQYTLAHARGDLIAALTMSSFYIPMALSYAANLAHIPPINGLYSFAFQPVIYALLGTCPQMVVGPEAAGSLLTGGAVKAAIDAGHHHDHDGTRSAAIAGLITSLAGSIILAAGICRLGFLDSVLSRPFLRGFISAIGIVILVDQLVPEMGLDTAASHSEASHGSSLDKILFLFRHAGDAHKLTCILGFSTIAIVLTLRELKKRLQPRMAWVAYIPDRFLVVVLSAVFTWRFGWEAQGLQILGDIRGKGTPFQPEFPFAKKNFEGVDDAFGTAFVIALLGFFESSVAGKSLGSGGPAPRSKHAGKGDDGQQGGEEVEEADAGAKSMTVSANRELVALGVGNLIGGVFMSLPAFGGYGRSKVNASTGGTTPMSSVFLSLITAICVLFLLPYFYYIPKATLSAMISVVAYSLIEEAPADILFFWRISGYSELLLMLLIFLTTFLWNLRVGISVGIGLSLLRVLRHSTRPRIQILGRVPNTLPVEFEDAERGGTEGERVEFVPHCLIVKIPEPLTFANTGSLKDRLRRLEDHGSAGAHPGMPKVRRAEPNKNMIFDVHGVTSLDPAAAQVLLEIVEGYIQRGTRVFFCRVAGRTTEVWRLLNVTGILELVGGESHFLRGVNEALRAAETSSGDEETEVGGDDGGVGDEVEGIRERIRRSQREDGEGRVFGGEDGAGDGGRAGQREHTERDPLMASGR</sequence>
<dbReference type="AlphaFoldDB" id="A0AAN6KN99"/>
<dbReference type="GO" id="GO:0016020">
    <property type="term" value="C:membrane"/>
    <property type="evidence" value="ECO:0007669"/>
    <property type="project" value="UniProtKB-SubCell"/>
</dbReference>
<dbReference type="SUPFAM" id="SSF52091">
    <property type="entry name" value="SpoIIaa-like"/>
    <property type="match status" value="1"/>
</dbReference>
<accession>A0AAN6KN99</accession>
<feature type="region of interest" description="Disordered" evidence="5">
    <location>
        <begin position="521"/>
        <end position="550"/>
    </location>
</feature>
<reference evidence="8" key="1">
    <citation type="submission" date="2023-06" db="EMBL/GenBank/DDBJ databases">
        <title>Black Yeasts Isolated from many extreme environments.</title>
        <authorList>
            <person name="Coleine C."/>
            <person name="Stajich J.E."/>
            <person name="Selbmann L."/>
        </authorList>
    </citation>
    <scope>NUCLEOTIDE SEQUENCE</scope>
    <source>
        <strain evidence="8">CCFEE 5200</strain>
    </source>
</reference>
<keyword evidence="9" id="KW-1185">Reference proteome</keyword>
<feature type="transmembrane region" description="Helical" evidence="6">
    <location>
        <begin position="562"/>
        <end position="582"/>
    </location>
</feature>
<feature type="domain" description="STAS" evidence="7">
    <location>
        <begin position="720"/>
        <end position="852"/>
    </location>
</feature>
<dbReference type="Gene3D" id="3.30.750.24">
    <property type="entry name" value="STAS domain"/>
    <property type="match status" value="1"/>
</dbReference>
<dbReference type="PANTHER" id="PTHR11814">
    <property type="entry name" value="SULFATE TRANSPORTER"/>
    <property type="match status" value="1"/>
</dbReference>
<feature type="transmembrane region" description="Helical" evidence="6">
    <location>
        <begin position="658"/>
        <end position="686"/>
    </location>
</feature>
<evidence type="ECO:0000256" key="4">
    <source>
        <dbReference type="ARBA" id="ARBA00023136"/>
    </source>
</evidence>
<dbReference type="InterPro" id="IPR001902">
    <property type="entry name" value="SLC26A/SulP_fam"/>
</dbReference>
<dbReference type="Pfam" id="PF00916">
    <property type="entry name" value="Sulfate_transp"/>
    <property type="match status" value="1"/>
</dbReference>
<proteinExistence type="predicted"/>
<feature type="compositionally biased region" description="Basic and acidic residues" evidence="5">
    <location>
        <begin position="907"/>
        <end position="916"/>
    </location>
</feature>
<feature type="transmembrane region" description="Helical" evidence="6">
    <location>
        <begin position="408"/>
        <end position="426"/>
    </location>
</feature>
<comment type="subcellular location">
    <subcellularLocation>
        <location evidence="1">Membrane</location>
        <topology evidence="1">Multi-pass membrane protein</topology>
    </subcellularLocation>
</comment>
<organism evidence="8 9">
    <name type="scientific">Friedmanniomyces endolithicus</name>
    <dbReference type="NCBI Taxonomy" id="329885"/>
    <lineage>
        <taxon>Eukaryota</taxon>
        <taxon>Fungi</taxon>
        <taxon>Dikarya</taxon>
        <taxon>Ascomycota</taxon>
        <taxon>Pezizomycotina</taxon>
        <taxon>Dothideomycetes</taxon>
        <taxon>Dothideomycetidae</taxon>
        <taxon>Mycosphaerellales</taxon>
        <taxon>Teratosphaeriaceae</taxon>
        <taxon>Friedmanniomyces</taxon>
    </lineage>
</organism>
<name>A0AAN6KN99_9PEZI</name>
<gene>
    <name evidence="8" type="ORF">LTR91_008529</name>
</gene>
<feature type="region of interest" description="Disordered" evidence="5">
    <location>
        <begin position="851"/>
        <end position="922"/>
    </location>
</feature>
<feature type="transmembrane region" description="Helical" evidence="6">
    <location>
        <begin position="602"/>
        <end position="621"/>
    </location>
</feature>
<feature type="transmembrane region" description="Helical" evidence="6">
    <location>
        <begin position="356"/>
        <end position="375"/>
    </location>
</feature>
<keyword evidence="2 6" id="KW-0812">Transmembrane</keyword>
<keyword evidence="3 6" id="KW-1133">Transmembrane helix</keyword>
<comment type="caution">
    <text evidence="8">The sequence shown here is derived from an EMBL/GenBank/DDBJ whole genome shotgun (WGS) entry which is preliminary data.</text>
</comment>
<evidence type="ECO:0000313" key="9">
    <source>
        <dbReference type="Proteomes" id="UP001175353"/>
    </source>
</evidence>
<feature type="compositionally biased region" description="Basic and acidic residues" evidence="5">
    <location>
        <begin position="875"/>
        <end position="891"/>
    </location>
</feature>
<feature type="region of interest" description="Disordered" evidence="5">
    <location>
        <begin position="124"/>
        <end position="172"/>
    </location>
</feature>
<evidence type="ECO:0000256" key="5">
    <source>
        <dbReference type="SAM" id="MobiDB-lite"/>
    </source>
</evidence>
<protein>
    <recommendedName>
        <fullName evidence="7">STAS domain-containing protein</fullName>
    </recommendedName>
</protein>